<name>A0AA46AKC6_9CLOT</name>
<evidence type="ECO:0000313" key="2">
    <source>
        <dbReference type="Proteomes" id="UP001158066"/>
    </source>
</evidence>
<keyword evidence="2" id="KW-1185">Reference proteome</keyword>
<accession>A0AA46AKC6</accession>
<proteinExistence type="predicted"/>
<evidence type="ECO:0000313" key="1">
    <source>
        <dbReference type="EMBL" id="SMP68441.1"/>
    </source>
</evidence>
<reference evidence="1" key="1">
    <citation type="submission" date="2017-05" db="EMBL/GenBank/DDBJ databases">
        <authorList>
            <person name="Varghese N."/>
            <person name="Submissions S."/>
        </authorList>
    </citation>
    <scope>NUCLEOTIDE SEQUENCE</scope>
    <source>
        <strain evidence="1">Su22</strain>
    </source>
</reference>
<sequence length="63" mass="7031">KNKNLTKKVAARLTFKGSYGFNFSVLLSNSRVVQKRCFLAGPSKTPELESVSGALFFYVKEDL</sequence>
<dbReference type="EMBL" id="FXUF01000017">
    <property type="protein sequence ID" value="SMP68441.1"/>
    <property type="molecule type" value="Genomic_DNA"/>
</dbReference>
<protein>
    <submittedName>
        <fullName evidence="1">Uncharacterized protein</fullName>
    </submittedName>
</protein>
<feature type="non-terminal residue" evidence="1">
    <location>
        <position position="1"/>
    </location>
</feature>
<gene>
    <name evidence="1" type="ORF">SAMN06296020_1171</name>
</gene>
<comment type="caution">
    <text evidence="1">The sequence shown here is derived from an EMBL/GenBank/DDBJ whole genome shotgun (WGS) entry which is preliminary data.</text>
</comment>
<organism evidence="1 2">
    <name type="scientific">Anoxynatronum buryatiense</name>
    <dbReference type="NCBI Taxonomy" id="489973"/>
    <lineage>
        <taxon>Bacteria</taxon>
        <taxon>Bacillati</taxon>
        <taxon>Bacillota</taxon>
        <taxon>Clostridia</taxon>
        <taxon>Eubacteriales</taxon>
        <taxon>Clostridiaceae</taxon>
        <taxon>Anoxynatronum</taxon>
    </lineage>
</organism>
<dbReference type="Proteomes" id="UP001158066">
    <property type="component" value="Unassembled WGS sequence"/>
</dbReference>
<dbReference type="AlphaFoldDB" id="A0AA46AKC6"/>
<dbReference type="RefSeq" id="WP_283410496.1">
    <property type="nucleotide sequence ID" value="NZ_FXUF01000017.1"/>
</dbReference>